<keyword evidence="8" id="KW-0186">Copper</keyword>
<comment type="subcellular location">
    <subcellularLocation>
        <location evidence="2">Secreted</location>
    </subcellularLocation>
</comment>
<dbReference type="EMBL" id="KL660210">
    <property type="protein sequence ID" value="KFA67310.1"/>
    <property type="molecule type" value="Genomic_DNA"/>
</dbReference>
<evidence type="ECO:0000313" key="19">
    <source>
        <dbReference type="Proteomes" id="UP000028524"/>
    </source>
</evidence>
<evidence type="ECO:0000256" key="1">
    <source>
        <dbReference type="ARBA" id="ARBA00001973"/>
    </source>
</evidence>
<comment type="similarity">
    <text evidence="13">Belongs to the polysaccharide monooxygenase AA9 family.</text>
</comment>
<keyword evidence="19" id="KW-1185">Reference proteome</keyword>
<dbReference type="Proteomes" id="UP000028524">
    <property type="component" value="Unassembled WGS sequence"/>
</dbReference>
<evidence type="ECO:0000256" key="13">
    <source>
        <dbReference type="ARBA" id="ARBA00044502"/>
    </source>
</evidence>
<organism evidence="18 19">
    <name type="scientific">Stachybotrys chlorohalonatus (strain IBT 40285)</name>
    <dbReference type="NCBI Taxonomy" id="1283841"/>
    <lineage>
        <taxon>Eukaryota</taxon>
        <taxon>Fungi</taxon>
        <taxon>Dikarya</taxon>
        <taxon>Ascomycota</taxon>
        <taxon>Pezizomycotina</taxon>
        <taxon>Sordariomycetes</taxon>
        <taxon>Hypocreomycetidae</taxon>
        <taxon>Hypocreales</taxon>
        <taxon>Stachybotryaceae</taxon>
        <taxon>Stachybotrys</taxon>
    </lineage>
</organism>
<evidence type="ECO:0000256" key="9">
    <source>
        <dbReference type="ARBA" id="ARBA00023033"/>
    </source>
</evidence>
<dbReference type="GO" id="GO:0004497">
    <property type="term" value="F:monooxygenase activity"/>
    <property type="evidence" value="ECO:0007669"/>
    <property type="project" value="UniProtKB-KW"/>
</dbReference>
<dbReference type="InterPro" id="IPR049892">
    <property type="entry name" value="AA9"/>
</dbReference>
<proteinExistence type="inferred from homology"/>
<keyword evidence="11" id="KW-0119">Carbohydrate metabolism</keyword>
<sequence length="232" mass="24056">MKSTLTMLASASLALGHATFQQLWVDGVDQASSCVRRPPSNSPINGVTSNDMRCNVGGATGVAGVCDVPAGSTVEVEMHEQPDQRDCSRPAIGGAHDGPVLVYMSAVSDATTADGSGSWFKVAEFGYEEDSDLWGTDYLNENCGRFPFTVPANLPTGDYLVRAEVLALHVAGSVGGVQPYVSCFQVHVSGGSGSVPSGVSIPGVYSPSQSGIVWNIYMGNNAAYPIPGPPVV</sequence>
<dbReference type="OMA" id="HQQIGDR"/>
<protein>
    <recommendedName>
        <fullName evidence="15">lytic cellulose monooxygenase (C4-dehydrogenating)</fullName>
        <ecNumber evidence="15">1.14.99.56</ecNumber>
    </recommendedName>
</protein>
<comment type="cofactor">
    <cofactor evidence="1">
        <name>Cu(2+)</name>
        <dbReference type="ChEBI" id="CHEBI:29036"/>
    </cofactor>
</comment>
<dbReference type="Pfam" id="PF03443">
    <property type="entry name" value="AA9"/>
    <property type="match status" value="1"/>
</dbReference>
<dbReference type="InterPro" id="IPR005103">
    <property type="entry name" value="AA9_LPMO"/>
</dbReference>
<dbReference type="AlphaFoldDB" id="A0A084QTM5"/>
<keyword evidence="3" id="KW-0964">Secreted</keyword>
<evidence type="ECO:0000256" key="12">
    <source>
        <dbReference type="ARBA" id="ARBA00023326"/>
    </source>
</evidence>
<evidence type="ECO:0000256" key="5">
    <source>
        <dbReference type="ARBA" id="ARBA00022729"/>
    </source>
</evidence>
<evidence type="ECO:0000256" key="4">
    <source>
        <dbReference type="ARBA" id="ARBA00022723"/>
    </source>
</evidence>
<name>A0A084QTM5_STAC4</name>
<evidence type="ECO:0000256" key="16">
    <source>
        <dbReference type="SAM" id="SignalP"/>
    </source>
</evidence>
<gene>
    <name evidence="18" type="ORF">S40285_03630</name>
</gene>
<keyword evidence="9" id="KW-0503">Monooxygenase</keyword>
<evidence type="ECO:0000256" key="6">
    <source>
        <dbReference type="ARBA" id="ARBA00023001"/>
    </source>
</evidence>
<dbReference type="GO" id="GO:0046872">
    <property type="term" value="F:metal ion binding"/>
    <property type="evidence" value="ECO:0007669"/>
    <property type="project" value="UniProtKB-KW"/>
</dbReference>
<evidence type="ECO:0000256" key="15">
    <source>
        <dbReference type="ARBA" id="ARBA00047174"/>
    </source>
</evidence>
<keyword evidence="5 16" id="KW-0732">Signal</keyword>
<evidence type="ECO:0000313" key="18">
    <source>
        <dbReference type="EMBL" id="KFA67310.1"/>
    </source>
</evidence>
<keyword evidence="10" id="KW-1015">Disulfide bond</keyword>
<evidence type="ECO:0000256" key="3">
    <source>
        <dbReference type="ARBA" id="ARBA00022525"/>
    </source>
</evidence>
<keyword evidence="12" id="KW-0624">Polysaccharide degradation</keyword>
<dbReference type="STRING" id="1283841.A0A084QTM5"/>
<evidence type="ECO:0000259" key="17">
    <source>
        <dbReference type="Pfam" id="PF03443"/>
    </source>
</evidence>
<dbReference type="GO" id="GO:0030245">
    <property type="term" value="P:cellulose catabolic process"/>
    <property type="evidence" value="ECO:0007669"/>
    <property type="project" value="UniProtKB-KW"/>
</dbReference>
<evidence type="ECO:0000256" key="2">
    <source>
        <dbReference type="ARBA" id="ARBA00004613"/>
    </source>
</evidence>
<dbReference type="OrthoDB" id="3238762at2759"/>
<comment type="catalytic activity">
    <reaction evidence="14">
        <text>[(1-&gt;4)-beta-D-glucosyl]n+m + reduced acceptor + O2 = 4-dehydro-beta-D-glucosyl-[(1-&gt;4)-beta-D-glucosyl]n-1 + [(1-&gt;4)-beta-D-glucosyl]m + acceptor + H2O.</text>
        <dbReference type="EC" id="1.14.99.56"/>
    </reaction>
</comment>
<feature type="signal peptide" evidence="16">
    <location>
        <begin position="1"/>
        <end position="16"/>
    </location>
</feature>
<dbReference type="PANTHER" id="PTHR33353">
    <property type="entry name" value="PUTATIVE (AFU_ORTHOLOGUE AFUA_1G12560)-RELATED"/>
    <property type="match status" value="1"/>
</dbReference>
<feature type="domain" description="Auxiliary Activity family 9 catalytic" evidence="17">
    <location>
        <begin position="17"/>
        <end position="220"/>
    </location>
</feature>
<dbReference type="GO" id="GO:0005576">
    <property type="term" value="C:extracellular region"/>
    <property type="evidence" value="ECO:0007669"/>
    <property type="project" value="UniProtKB-SubCell"/>
</dbReference>
<evidence type="ECO:0000256" key="8">
    <source>
        <dbReference type="ARBA" id="ARBA00023008"/>
    </source>
</evidence>
<evidence type="ECO:0000256" key="7">
    <source>
        <dbReference type="ARBA" id="ARBA00023002"/>
    </source>
</evidence>
<dbReference type="HOGENOM" id="CLU_031730_0_3_1"/>
<evidence type="ECO:0000256" key="11">
    <source>
        <dbReference type="ARBA" id="ARBA00023277"/>
    </source>
</evidence>
<keyword evidence="7" id="KW-0560">Oxidoreductase</keyword>
<feature type="chain" id="PRO_5001779587" description="lytic cellulose monooxygenase (C4-dehydrogenating)" evidence="16">
    <location>
        <begin position="17"/>
        <end position="232"/>
    </location>
</feature>
<dbReference type="EC" id="1.14.99.56" evidence="15"/>
<dbReference type="PANTHER" id="PTHR33353:SF9">
    <property type="entry name" value="ENDOGLUCANASE II"/>
    <property type="match status" value="1"/>
</dbReference>
<dbReference type="CDD" id="cd21175">
    <property type="entry name" value="LPMO_AA9"/>
    <property type="match status" value="1"/>
</dbReference>
<keyword evidence="6" id="KW-0136">Cellulose degradation</keyword>
<accession>A0A084QTM5</accession>
<dbReference type="Gene3D" id="2.70.50.70">
    <property type="match status" value="1"/>
</dbReference>
<keyword evidence="4" id="KW-0479">Metal-binding</keyword>
<evidence type="ECO:0000256" key="14">
    <source>
        <dbReference type="ARBA" id="ARBA00045077"/>
    </source>
</evidence>
<evidence type="ECO:0000256" key="10">
    <source>
        <dbReference type="ARBA" id="ARBA00023157"/>
    </source>
</evidence>
<reference evidence="18 19" key="1">
    <citation type="journal article" date="2014" name="BMC Genomics">
        <title>Comparative genome sequencing reveals chemotype-specific gene clusters in the toxigenic black mold Stachybotrys.</title>
        <authorList>
            <person name="Semeiks J."/>
            <person name="Borek D."/>
            <person name="Otwinowski Z."/>
            <person name="Grishin N.V."/>
        </authorList>
    </citation>
    <scope>NUCLEOTIDE SEQUENCE [LARGE SCALE GENOMIC DNA]</scope>
    <source>
        <strain evidence="18 19">IBT 40285</strain>
    </source>
</reference>
<dbReference type="InParanoid" id="A0A084QTM5"/>